<evidence type="ECO:0000259" key="5">
    <source>
        <dbReference type="Pfam" id="PF01593"/>
    </source>
</evidence>
<sequence length="472" mass="52717">MSLPAPAKKVIIIGGGIAGIKAAIDLQKKSVDYLIFEAKGRLGGRLNTVTGFHGKYDLGASWFHETLNNPLFDEEMSLGNPIDDPKIFYDDGPKKIFNKDGIVSPFLKLDSIVNELFKYVDICNEEDLDSDKPYYENVINYLRSRKHLLTDEQITNVSQYARSLELWHGIDSQMLSSKYASIDNEGRDALCLNYDRVLKRHTDQLDQEKVFLNTPVTGVSRIEKGSKVEIELKDGKKLVADAVIVAVPQSILQLSAGEDGYIEFSPKLPAKITDSLQSIHFGALGKVILEFEDIFWPTDFERASILSDPPEGFLRAIKDNKDVPEFTRNKSSHGHPQTWDFPAFVLNYAGCFQKPSLVILTQQPLTNYLESNKDIAWKHCKPMIQVLSGKTDVPDPINVIVTNWTQDVYQRGAYSACYPGDDPLMPILALEEGFGNVRFAGEHTVLEGAGCVHGAWSSGKREAEALIERFGL</sequence>
<comment type="caution">
    <text evidence="6">The sequence shown here is derived from an EMBL/GenBank/DDBJ whole genome shotgun (WGS) entry which is preliminary data.</text>
</comment>
<evidence type="ECO:0000256" key="4">
    <source>
        <dbReference type="RuleBase" id="RU362067"/>
    </source>
</evidence>
<dbReference type="InterPro" id="IPR050281">
    <property type="entry name" value="Flavin_monoamine_oxidase"/>
</dbReference>
<feature type="binding site" evidence="3">
    <location>
        <position position="216"/>
    </location>
    <ligand>
        <name>FAD</name>
        <dbReference type="ChEBI" id="CHEBI:57692"/>
    </ligand>
</feature>
<dbReference type="Pfam" id="PF01593">
    <property type="entry name" value="Amino_oxidase"/>
    <property type="match status" value="1"/>
</dbReference>
<evidence type="ECO:0000256" key="1">
    <source>
        <dbReference type="ARBA" id="ARBA00001974"/>
    </source>
</evidence>
<feature type="domain" description="Amine oxidase" evidence="5">
    <location>
        <begin position="17"/>
        <end position="467"/>
    </location>
</feature>
<name>A0A9P8Q5K8_WICPI</name>
<dbReference type="InterPro" id="IPR001613">
    <property type="entry name" value="Flavin_amine_oxidase"/>
</dbReference>
<gene>
    <name evidence="6" type="ORF">WICPIJ_004412</name>
</gene>
<keyword evidence="2 4" id="KW-0560">Oxidoreductase</keyword>
<dbReference type="AlphaFoldDB" id="A0A9P8Q5K8"/>
<dbReference type="Proteomes" id="UP000774326">
    <property type="component" value="Unassembled WGS sequence"/>
</dbReference>
<evidence type="ECO:0000313" key="6">
    <source>
        <dbReference type="EMBL" id="KAH3684613.1"/>
    </source>
</evidence>
<feature type="binding site" evidence="3">
    <location>
        <position position="348"/>
    </location>
    <ligand>
        <name>substrate</name>
    </ligand>
</feature>
<dbReference type="PANTHER" id="PTHR10742">
    <property type="entry name" value="FLAVIN MONOAMINE OXIDASE"/>
    <property type="match status" value="1"/>
</dbReference>
<protein>
    <recommendedName>
        <fullName evidence="4">Amine oxidase</fullName>
        <ecNumber evidence="4">1.4.3.-</ecNumber>
    </recommendedName>
</protein>
<dbReference type="PANTHER" id="PTHR10742:SF410">
    <property type="entry name" value="LYSINE-SPECIFIC HISTONE DEMETHYLASE 2"/>
    <property type="match status" value="1"/>
</dbReference>
<dbReference type="Gene3D" id="3.50.50.60">
    <property type="entry name" value="FAD/NAD(P)-binding domain"/>
    <property type="match status" value="1"/>
</dbReference>
<organism evidence="6 7">
    <name type="scientific">Wickerhamomyces pijperi</name>
    <name type="common">Yeast</name>
    <name type="synonym">Pichia pijperi</name>
    <dbReference type="NCBI Taxonomy" id="599730"/>
    <lineage>
        <taxon>Eukaryota</taxon>
        <taxon>Fungi</taxon>
        <taxon>Dikarya</taxon>
        <taxon>Ascomycota</taxon>
        <taxon>Saccharomycotina</taxon>
        <taxon>Saccharomycetes</taxon>
        <taxon>Phaffomycetales</taxon>
        <taxon>Wickerhamomycetaceae</taxon>
        <taxon>Wickerhamomyces</taxon>
    </lineage>
</organism>
<dbReference type="SUPFAM" id="SSF54373">
    <property type="entry name" value="FAD-linked reductases, C-terminal domain"/>
    <property type="match status" value="1"/>
</dbReference>
<dbReference type="PRINTS" id="PR00757">
    <property type="entry name" value="AMINEOXDASEF"/>
</dbReference>
<evidence type="ECO:0000313" key="7">
    <source>
        <dbReference type="Proteomes" id="UP000774326"/>
    </source>
</evidence>
<dbReference type="EC" id="1.4.3.-" evidence="4"/>
<comment type="similarity">
    <text evidence="4">Belongs to the flavin monoamine oxidase family.</text>
</comment>
<dbReference type="InterPro" id="IPR036188">
    <property type="entry name" value="FAD/NAD-bd_sf"/>
</dbReference>
<dbReference type="GO" id="GO:0016491">
    <property type="term" value="F:oxidoreductase activity"/>
    <property type="evidence" value="ECO:0007669"/>
    <property type="project" value="UniProtKB-KW"/>
</dbReference>
<feature type="binding site" evidence="3">
    <location>
        <begin position="37"/>
        <end position="38"/>
    </location>
    <ligand>
        <name>FAD</name>
        <dbReference type="ChEBI" id="CHEBI:57692"/>
    </ligand>
</feature>
<evidence type="ECO:0000256" key="3">
    <source>
        <dbReference type="PIRSR" id="PIRSR601613-1"/>
    </source>
</evidence>
<proteinExistence type="inferred from homology"/>
<dbReference type="SUPFAM" id="SSF51905">
    <property type="entry name" value="FAD/NAD(P)-binding domain"/>
    <property type="match status" value="1"/>
</dbReference>
<comment type="cofactor">
    <cofactor evidence="1 4">
        <name>FAD</name>
        <dbReference type="ChEBI" id="CHEBI:57692"/>
    </cofactor>
</comment>
<dbReference type="OrthoDB" id="5046242at2759"/>
<dbReference type="Gene3D" id="3.90.660.10">
    <property type="match status" value="1"/>
</dbReference>
<reference evidence="6" key="1">
    <citation type="journal article" date="2021" name="Open Biol.">
        <title>Shared evolutionary footprints suggest mitochondrial oxidative damage underlies multiple complex I losses in fungi.</title>
        <authorList>
            <person name="Schikora-Tamarit M.A."/>
            <person name="Marcet-Houben M."/>
            <person name="Nosek J."/>
            <person name="Gabaldon T."/>
        </authorList>
    </citation>
    <scope>NUCLEOTIDE SEQUENCE</scope>
    <source>
        <strain evidence="6">CBS2887</strain>
    </source>
</reference>
<dbReference type="EMBL" id="JAEUBG010002402">
    <property type="protein sequence ID" value="KAH3684613.1"/>
    <property type="molecule type" value="Genomic_DNA"/>
</dbReference>
<keyword evidence="7" id="KW-1185">Reference proteome</keyword>
<evidence type="ECO:0000256" key="2">
    <source>
        <dbReference type="ARBA" id="ARBA00023002"/>
    </source>
</evidence>
<keyword evidence="4" id="KW-0274">FAD</keyword>
<accession>A0A9P8Q5K8</accession>
<reference evidence="6" key="2">
    <citation type="submission" date="2021-01" db="EMBL/GenBank/DDBJ databases">
        <authorList>
            <person name="Schikora-Tamarit M.A."/>
        </authorList>
    </citation>
    <scope>NUCLEOTIDE SEQUENCE</scope>
    <source>
        <strain evidence="6">CBS2887</strain>
    </source>
</reference>
<dbReference type="InterPro" id="IPR002937">
    <property type="entry name" value="Amino_oxidase"/>
</dbReference>
<keyword evidence="4" id="KW-0285">Flavoprotein</keyword>